<proteinExistence type="predicted"/>
<dbReference type="Proteomes" id="UP001066276">
    <property type="component" value="Chromosome 7"/>
</dbReference>
<evidence type="ECO:0000313" key="2">
    <source>
        <dbReference type="EMBL" id="KAJ1124535.1"/>
    </source>
</evidence>
<accession>A0AAV7PGW7</accession>
<feature type="region of interest" description="Disordered" evidence="1">
    <location>
        <begin position="1"/>
        <end position="26"/>
    </location>
</feature>
<comment type="caution">
    <text evidence="2">The sequence shown here is derived from an EMBL/GenBank/DDBJ whole genome shotgun (WGS) entry which is preliminary data.</text>
</comment>
<protein>
    <submittedName>
        <fullName evidence="2">Uncharacterized protein</fullName>
    </submittedName>
</protein>
<gene>
    <name evidence="2" type="ORF">NDU88_002986</name>
</gene>
<keyword evidence="3" id="KW-1185">Reference proteome</keyword>
<sequence length="72" mass="8264">MLETLRETFGDAATSRSALPVSRSRRRLQRMRAALCRGMQESKGAGRRVKGRKVREKLWRFQPSGACSRELQ</sequence>
<evidence type="ECO:0000313" key="3">
    <source>
        <dbReference type="Proteomes" id="UP001066276"/>
    </source>
</evidence>
<reference evidence="2" key="1">
    <citation type="journal article" date="2022" name="bioRxiv">
        <title>Sequencing and chromosome-scale assembly of the giantPleurodeles waltlgenome.</title>
        <authorList>
            <person name="Brown T."/>
            <person name="Elewa A."/>
            <person name="Iarovenko S."/>
            <person name="Subramanian E."/>
            <person name="Araus A.J."/>
            <person name="Petzold A."/>
            <person name="Susuki M."/>
            <person name="Suzuki K.-i.T."/>
            <person name="Hayashi T."/>
            <person name="Toyoda A."/>
            <person name="Oliveira C."/>
            <person name="Osipova E."/>
            <person name="Leigh N.D."/>
            <person name="Simon A."/>
            <person name="Yun M.H."/>
        </authorList>
    </citation>
    <scope>NUCLEOTIDE SEQUENCE</scope>
    <source>
        <strain evidence="2">20211129_DDA</strain>
        <tissue evidence="2">Liver</tissue>
    </source>
</reference>
<evidence type="ECO:0000256" key="1">
    <source>
        <dbReference type="SAM" id="MobiDB-lite"/>
    </source>
</evidence>
<dbReference type="AlphaFoldDB" id="A0AAV7PGW7"/>
<name>A0AAV7PGW7_PLEWA</name>
<organism evidence="2 3">
    <name type="scientific">Pleurodeles waltl</name>
    <name type="common">Iberian ribbed newt</name>
    <dbReference type="NCBI Taxonomy" id="8319"/>
    <lineage>
        <taxon>Eukaryota</taxon>
        <taxon>Metazoa</taxon>
        <taxon>Chordata</taxon>
        <taxon>Craniata</taxon>
        <taxon>Vertebrata</taxon>
        <taxon>Euteleostomi</taxon>
        <taxon>Amphibia</taxon>
        <taxon>Batrachia</taxon>
        <taxon>Caudata</taxon>
        <taxon>Salamandroidea</taxon>
        <taxon>Salamandridae</taxon>
        <taxon>Pleurodelinae</taxon>
        <taxon>Pleurodeles</taxon>
    </lineage>
</organism>
<dbReference type="EMBL" id="JANPWB010000011">
    <property type="protein sequence ID" value="KAJ1124535.1"/>
    <property type="molecule type" value="Genomic_DNA"/>
</dbReference>